<feature type="transmembrane region" description="Helical" evidence="1">
    <location>
        <begin position="51"/>
        <end position="74"/>
    </location>
</feature>
<name>A0A397SKI9_9GLOM</name>
<evidence type="ECO:0000256" key="1">
    <source>
        <dbReference type="SAM" id="Phobius"/>
    </source>
</evidence>
<keyword evidence="3" id="KW-1185">Reference proteome</keyword>
<dbReference type="Proteomes" id="UP000265703">
    <property type="component" value="Unassembled WGS sequence"/>
</dbReference>
<dbReference type="EMBL" id="QKYT01000479">
    <property type="protein sequence ID" value="RIA84625.1"/>
    <property type="molecule type" value="Genomic_DNA"/>
</dbReference>
<reference evidence="2 3" key="1">
    <citation type="submission" date="2018-06" db="EMBL/GenBank/DDBJ databases">
        <title>Comparative genomics reveals the genomic features of Rhizophagus irregularis, R. cerebriforme, R. diaphanum and Gigaspora rosea, and their symbiotic lifestyle signature.</title>
        <authorList>
            <person name="Morin E."/>
            <person name="San Clemente H."/>
            <person name="Chen E.C.H."/>
            <person name="De La Providencia I."/>
            <person name="Hainaut M."/>
            <person name="Kuo A."/>
            <person name="Kohler A."/>
            <person name="Murat C."/>
            <person name="Tang N."/>
            <person name="Roy S."/>
            <person name="Loubradou J."/>
            <person name="Henrissat B."/>
            <person name="Grigoriev I.V."/>
            <person name="Corradi N."/>
            <person name="Roux C."/>
            <person name="Martin F.M."/>
        </authorList>
    </citation>
    <scope>NUCLEOTIDE SEQUENCE [LARGE SCALE GENOMIC DNA]</scope>
    <source>
        <strain evidence="2 3">DAOM 227022</strain>
    </source>
</reference>
<keyword evidence="1" id="KW-0812">Transmembrane</keyword>
<feature type="transmembrane region" description="Helical" evidence="1">
    <location>
        <begin position="144"/>
        <end position="165"/>
    </location>
</feature>
<accession>A0A397SKI9</accession>
<keyword evidence="1" id="KW-1133">Transmembrane helix</keyword>
<proteinExistence type="predicted"/>
<dbReference type="AlphaFoldDB" id="A0A397SKI9"/>
<comment type="caution">
    <text evidence="2">The sequence shown here is derived from an EMBL/GenBank/DDBJ whole genome shotgun (WGS) entry which is preliminary data.</text>
</comment>
<evidence type="ECO:0000313" key="3">
    <source>
        <dbReference type="Proteomes" id="UP000265703"/>
    </source>
</evidence>
<gene>
    <name evidence="2" type="ORF">C1645_783732</name>
</gene>
<dbReference type="OrthoDB" id="2334452at2759"/>
<keyword evidence="1" id="KW-0472">Membrane</keyword>
<sequence>MIILLFRILYVFYLIMCGIAHIRLFALLDLIEVETPAYSQKNVNKVNDDSSILYLCLVIGAICYSVYSFFKFGWKSTRQNGENIGAHYLILAMLWSFYYVALAIRMIIFNAEPLAKFPWKCNTTKNPMASNLLFTLCKLRFLDITLALLNPIVLFWLGWICLLDWDEICFEYFEKLKYKLLNENKVEYTSIV</sequence>
<protein>
    <submittedName>
        <fullName evidence="2">Uncharacterized protein</fullName>
    </submittedName>
</protein>
<evidence type="ECO:0000313" key="2">
    <source>
        <dbReference type="EMBL" id="RIA84625.1"/>
    </source>
</evidence>
<organism evidence="2 3">
    <name type="scientific">Glomus cerebriforme</name>
    <dbReference type="NCBI Taxonomy" id="658196"/>
    <lineage>
        <taxon>Eukaryota</taxon>
        <taxon>Fungi</taxon>
        <taxon>Fungi incertae sedis</taxon>
        <taxon>Mucoromycota</taxon>
        <taxon>Glomeromycotina</taxon>
        <taxon>Glomeromycetes</taxon>
        <taxon>Glomerales</taxon>
        <taxon>Glomeraceae</taxon>
        <taxon>Glomus</taxon>
    </lineage>
</organism>
<feature type="transmembrane region" description="Helical" evidence="1">
    <location>
        <begin position="86"/>
        <end position="108"/>
    </location>
</feature>
<feature type="transmembrane region" description="Helical" evidence="1">
    <location>
        <begin position="12"/>
        <end position="31"/>
    </location>
</feature>